<name>A0A915M198_MELJA</name>
<feature type="region of interest" description="Disordered" evidence="1">
    <location>
        <begin position="1"/>
        <end position="39"/>
    </location>
</feature>
<evidence type="ECO:0000313" key="2">
    <source>
        <dbReference type="Proteomes" id="UP000887561"/>
    </source>
</evidence>
<proteinExistence type="predicted"/>
<accession>A0A915M198</accession>
<reference evidence="3" key="1">
    <citation type="submission" date="2022-11" db="UniProtKB">
        <authorList>
            <consortium name="WormBaseParasite"/>
        </authorList>
    </citation>
    <scope>IDENTIFICATION</scope>
</reference>
<protein>
    <submittedName>
        <fullName evidence="3">Uncharacterized protein</fullName>
    </submittedName>
</protein>
<feature type="compositionally biased region" description="Low complexity" evidence="1">
    <location>
        <begin position="16"/>
        <end position="39"/>
    </location>
</feature>
<organism evidence="2 3">
    <name type="scientific">Meloidogyne javanica</name>
    <name type="common">Root-knot nematode worm</name>
    <dbReference type="NCBI Taxonomy" id="6303"/>
    <lineage>
        <taxon>Eukaryota</taxon>
        <taxon>Metazoa</taxon>
        <taxon>Ecdysozoa</taxon>
        <taxon>Nematoda</taxon>
        <taxon>Chromadorea</taxon>
        <taxon>Rhabditida</taxon>
        <taxon>Tylenchina</taxon>
        <taxon>Tylenchomorpha</taxon>
        <taxon>Tylenchoidea</taxon>
        <taxon>Meloidogynidae</taxon>
        <taxon>Meloidogyninae</taxon>
        <taxon>Meloidogyne</taxon>
        <taxon>Meloidogyne incognita group</taxon>
    </lineage>
</organism>
<dbReference type="AlphaFoldDB" id="A0A915M198"/>
<dbReference type="Proteomes" id="UP000887561">
    <property type="component" value="Unplaced"/>
</dbReference>
<evidence type="ECO:0000313" key="3">
    <source>
        <dbReference type="WBParaSite" id="scaffold2666_cov188.g5215"/>
    </source>
</evidence>
<keyword evidence="2" id="KW-1185">Reference proteome</keyword>
<evidence type="ECO:0000256" key="1">
    <source>
        <dbReference type="SAM" id="MobiDB-lite"/>
    </source>
</evidence>
<dbReference type="WBParaSite" id="scaffold2666_cov188.g5215">
    <property type="protein sequence ID" value="scaffold2666_cov188.g5215"/>
    <property type="gene ID" value="scaffold2666_cov188.g5215"/>
</dbReference>
<sequence length="257" mass="28867">MKQTDDSRDGAKDKSGAGSSHGACGSSQVTGSSSVPSQPRLSYARAVAPNPPVLQMQKLLTEKAGNVDMEEFLRLKNNEIQMKEGMDKLLKKNSELFEKNSELLKYVELLRREAWTTMPNKVDKSIQEIYTPFKFIDEAKKCLKVFRPNLIMSSENAWGGFCAAIALFYKDLVIEFDGLKFVGINLQTHSATVSMDKKIISSNLSPYVKLGEYDQSTKMLYFNKRKVKDFICGVEYSFDLELDDKKAENVGASVLNK</sequence>
<feature type="compositionally biased region" description="Basic and acidic residues" evidence="1">
    <location>
        <begin position="1"/>
        <end position="15"/>
    </location>
</feature>